<feature type="compositionally biased region" description="Low complexity" evidence="1">
    <location>
        <begin position="9"/>
        <end position="31"/>
    </location>
</feature>
<evidence type="ECO:0000256" key="1">
    <source>
        <dbReference type="SAM" id="MobiDB-lite"/>
    </source>
</evidence>
<dbReference type="RefSeq" id="XP_002504735.1">
    <property type="nucleotide sequence ID" value="XM_002504689.1"/>
</dbReference>
<dbReference type="AlphaFoldDB" id="C1ECZ8"/>
<feature type="region of interest" description="Disordered" evidence="1">
    <location>
        <begin position="1"/>
        <end position="48"/>
    </location>
</feature>
<accession>C1ECZ8</accession>
<keyword evidence="2" id="KW-1133">Transmembrane helix</keyword>
<dbReference type="Proteomes" id="UP000002009">
    <property type="component" value="Chromosome 9"/>
</dbReference>
<dbReference type="eggNOG" id="ENOG502SGUE">
    <property type="taxonomic scope" value="Eukaryota"/>
</dbReference>
<dbReference type="EMBL" id="CP001329">
    <property type="protein sequence ID" value="ACO65993.1"/>
    <property type="molecule type" value="Genomic_DNA"/>
</dbReference>
<dbReference type="KEGG" id="mis:MICPUN_112693"/>
<gene>
    <name evidence="3" type="ORF">MICPUN_112693</name>
</gene>
<dbReference type="GeneID" id="8246275"/>
<evidence type="ECO:0000313" key="4">
    <source>
        <dbReference type="Proteomes" id="UP000002009"/>
    </source>
</evidence>
<protein>
    <submittedName>
        <fullName evidence="3">Uncharacterized protein</fullName>
    </submittedName>
</protein>
<keyword evidence="2" id="KW-0472">Membrane</keyword>
<keyword evidence="2" id="KW-0812">Transmembrane</keyword>
<evidence type="ECO:0000256" key="2">
    <source>
        <dbReference type="SAM" id="Phobius"/>
    </source>
</evidence>
<organism evidence="3 4">
    <name type="scientific">Micromonas commoda (strain RCC299 / NOUM17 / CCMP2709)</name>
    <name type="common">Picoplanktonic green alga</name>
    <dbReference type="NCBI Taxonomy" id="296587"/>
    <lineage>
        <taxon>Eukaryota</taxon>
        <taxon>Viridiplantae</taxon>
        <taxon>Chlorophyta</taxon>
        <taxon>Mamiellophyceae</taxon>
        <taxon>Mamiellales</taxon>
        <taxon>Mamiellaceae</taxon>
        <taxon>Micromonas</taxon>
    </lineage>
</organism>
<proteinExistence type="predicted"/>
<sequence length="367" mass="40031">MPATCVGKPPVAAPTRRVPRVVVPRVSSSSSPPSPPSGGARGDGAPADPLAKHVAAIERFGTPFAVASASARYRLEPGVAPDGGALYCNVGGWVPKGSRGAAVDYARLCARWPKVEDDELYRCVRRVNRCERLAANELVVRWETVFVPAKLRWLHDIGEAWPGVDVELYDILDKMGELSRFRWRSLFLLFWNTARTGTMRLPAAKIESTSRLRFVEERGAERGAEGGAERGAEGGADAGAATLTLAAHDETIDLIALVNDGSVRNRRICRDLLEFLDVRKPPATSLEAWDDRITDCVRWSEVPGMGMFDVDGLEEDGDRGKVYEDAVAVLAFGTVVCLFFGVGVGRWYIQGLEHERMMAAMLETGAF</sequence>
<feature type="transmembrane region" description="Helical" evidence="2">
    <location>
        <begin position="326"/>
        <end position="349"/>
    </location>
</feature>
<dbReference type="OrthoDB" id="497989at2759"/>
<dbReference type="InParanoid" id="C1ECZ8"/>
<name>C1ECZ8_MICCC</name>
<evidence type="ECO:0000313" key="3">
    <source>
        <dbReference type="EMBL" id="ACO65993.1"/>
    </source>
</evidence>
<reference evidence="3 4" key="1">
    <citation type="journal article" date="2009" name="Science">
        <title>Green evolution and dynamic adaptations revealed by genomes of the marine picoeukaryotes Micromonas.</title>
        <authorList>
            <person name="Worden A.Z."/>
            <person name="Lee J.H."/>
            <person name="Mock T."/>
            <person name="Rouze P."/>
            <person name="Simmons M.P."/>
            <person name="Aerts A.L."/>
            <person name="Allen A.E."/>
            <person name="Cuvelier M.L."/>
            <person name="Derelle E."/>
            <person name="Everett M.V."/>
            <person name="Foulon E."/>
            <person name="Grimwood J."/>
            <person name="Gundlach H."/>
            <person name="Henrissat B."/>
            <person name="Napoli C."/>
            <person name="McDonald S.M."/>
            <person name="Parker M.S."/>
            <person name="Rombauts S."/>
            <person name="Salamov A."/>
            <person name="Von Dassow P."/>
            <person name="Badger J.H."/>
            <person name="Coutinho P.M."/>
            <person name="Demir E."/>
            <person name="Dubchak I."/>
            <person name="Gentemann C."/>
            <person name="Eikrem W."/>
            <person name="Gready J.E."/>
            <person name="John U."/>
            <person name="Lanier W."/>
            <person name="Lindquist E.A."/>
            <person name="Lucas S."/>
            <person name="Mayer K.F."/>
            <person name="Moreau H."/>
            <person name="Not F."/>
            <person name="Otillar R."/>
            <person name="Panaud O."/>
            <person name="Pangilinan J."/>
            <person name="Paulsen I."/>
            <person name="Piegu B."/>
            <person name="Poliakov A."/>
            <person name="Robbens S."/>
            <person name="Schmutz J."/>
            <person name="Toulza E."/>
            <person name="Wyss T."/>
            <person name="Zelensky A."/>
            <person name="Zhou K."/>
            <person name="Armbrust E.V."/>
            <person name="Bhattacharya D."/>
            <person name="Goodenough U.W."/>
            <person name="Van de Peer Y."/>
            <person name="Grigoriev I.V."/>
        </authorList>
    </citation>
    <scope>NUCLEOTIDE SEQUENCE [LARGE SCALE GENOMIC DNA]</scope>
    <source>
        <strain evidence="4">RCC299 / NOUM17</strain>
    </source>
</reference>
<keyword evidence="4" id="KW-1185">Reference proteome</keyword>